<proteinExistence type="predicted"/>
<evidence type="ECO:0000313" key="1">
    <source>
        <dbReference type="EMBL" id="KAI5682625.1"/>
    </source>
</evidence>
<accession>A0ACC0CCH0</accession>
<organism evidence="1 2">
    <name type="scientific">Catharanthus roseus</name>
    <name type="common">Madagascar periwinkle</name>
    <name type="synonym">Vinca rosea</name>
    <dbReference type="NCBI Taxonomy" id="4058"/>
    <lineage>
        <taxon>Eukaryota</taxon>
        <taxon>Viridiplantae</taxon>
        <taxon>Streptophyta</taxon>
        <taxon>Embryophyta</taxon>
        <taxon>Tracheophyta</taxon>
        <taxon>Spermatophyta</taxon>
        <taxon>Magnoliopsida</taxon>
        <taxon>eudicotyledons</taxon>
        <taxon>Gunneridae</taxon>
        <taxon>Pentapetalae</taxon>
        <taxon>asterids</taxon>
        <taxon>lamiids</taxon>
        <taxon>Gentianales</taxon>
        <taxon>Apocynaceae</taxon>
        <taxon>Rauvolfioideae</taxon>
        <taxon>Vinceae</taxon>
        <taxon>Catharanthinae</taxon>
        <taxon>Catharanthus</taxon>
    </lineage>
</organism>
<evidence type="ECO:0000313" key="2">
    <source>
        <dbReference type="Proteomes" id="UP001060085"/>
    </source>
</evidence>
<reference evidence="2" key="1">
    <citation type="journal article" date="2023" name="Nat. Plants">
        <title>Single-cell RNA sequencing provides a high-resolution roadmap for understanding the multicellular compartmentation of specialized metabolism.</title>
        <authorList>
            <person name="Sun S."/>
            <person name="Shen X."/>
            <person name="Li Y."/>
            <person name="Li Y."/>
            <person name="Wang S."/>
            <person name="Li R."/>
            <person name="Zhang H."/>
            <person name="Shen G."/>
            <person name="Guo B."/>
            <person name="Wei J."/>
            <person name="Xu J."/>
            <person name="St-Pierre B."/>
            <person name="Chen S."/>
            <person name="Sun C."/>
        </authorList>
    </citation>
    <scope>NUCLEOTIDE SEQUENCE [LARGE SCALE GENOMIC DNA]</scope>
</reference>
<name>A0ACC0CCH0_CATRO</name>
<keyword evidence="2" id="KW-1185">Reference proteome</keyword>
<gene>
    <name evidence="1" type="ORF">M9H77_03853</name>
</gene>
<protein>
    <submittedName>
        <fullName evidence="1">Uncharacterized protein</fullName>
    </submittedName>
</protein>
<sequence length="137" mass="15281">MSMPMPPDSMYNNSNSMDMVMHMSFFWGKDVIILFQEWPGQRLAMYILALIFVCFLAFATEILSISPPFKPGTSPLMGSLLYAGVYALRMAIAYMVMLSVMSFNLGIFVVALVGHAFGRFLVKYRSFAVASPPSPKV</sequence>
<dbReference type="EMBL" id="CM044701">
    <property type="protein sequence ID" value="KAI5682625.1"/>
    <property type="molecule type" value="Genomic_DNA"/>
</dbReference>
<comment type="caution">
    <text evidence="1">The sequence shown here is derived from an EMBL/GenBank/DDBJ whole genome shotgun (WGS) entry which is preliminary data.</text>
</comment>
<dbReference type="Proteomes" id="UP001060085">
    <property type="component" value="Linkage Group LG01"/>
</dbReference>